<dbReference type="RefSeq" id="WP_186414123.1">
    <property type="nucleotide sequence ID" value="NZ_LR031358.1"/>
</dbReference>
<protein>
    <submittedName>
        <fullName evidence="1">Uncharacterized protein</fullName>
    </submittedName>
</protein>
<dbReference type="EMBL" id="LR031358">
    <property type="protein sequence ID" value="VDB97508.1"/>
    <property type="molecule type" value="Genomic_DNA"/>
</dbReference>
<evidence type="ECO:0000313" key="1">
    <source>
        <dbReference type="EMBL" id="VDB97508.1"/>
    </source>
</evidence>
<evidence type="ECO:0000313" key="2">
    <source>
        <dbReference type="Proteomes" id="UP000294726"/>
    </source>
</evidence>
<proteinExistence type="predicted"/>
<name>A0AAQ2US33_OENOE</name>
<sequence length="146" mass="16547">MSQPVIDKFVIKTIRILCQSLHYCQSFPDRPFVLADENVYRCGDLAAAIVSALKDCPLLTARYTSPEAKNTFKLALSLKDIQAMIHRGRTQTCIMLNIERETFIKALTLVNVMAVAEAVKRSPIQKVCMLDHIFAYNPRKTLMKVD</sequence>
<reference evidence="1 2" key="1">
    <citation type="submission" date="2018-08" db="EMBL/GenBank/DDBJ databases">
        <authorList>
            <person name="Lorentzen P. G. S. M."/>
        </authorList>
    </citation>
    <scope>NUCLEOTIDE SEQUENCE [LARGE SCALE GENOMIC DNA]</scope>
    <source>
        <strain evidence="1 2">CRBO_1381</strain>
    </source>
</reference>
<accession>A0AAQ2US33</accession>
<dbReference type="Proteomes" id="UP000294726">
    <property type="component" value="Chromosome"/>
</dbReference>
<organism evidence="1 2">
    <name type="scientific">Oenococcus oeni</name>
    <name type="common">Leuconostoc oenos</name>
    <dbReference type="NCBI Taxonomy" id="1247"/>
    <lineage>
        <taxon>Bacteria</taxon>
        <taxon>Bacillati</taxon>
        <taxon>Bacillota</taxon>
        <taxon>Bacilli</taxon>
        <taxon>Lactobacillales</taxon>
        <taxon>Lactobacillaceae</taxon>
        <taxon>Oenococcus</taxon>
    </lineage>
</organism>
<gene>
    <name evidence="1" type="ORF">OENI_0492</name>
</gene>
<dbReference type="AlphaFoldDB" id="A0AAQ2US33"/>